<feature type="domain" description="Gfd2/YDR514C-like C-terminal" evidence="2">
    <location>
        <begin position="118"/>
        <end position="237"/>
    </location>
</feature>
<evidence type="ECO:0000259" key="2">
    <source>
        <dbReference type="Pfam" id="PF21762"/>
    </source>
</evidence>
<accession>A0ABR3QXI7</accession>
<dbReference type="PANTHER" id="PTHR28083">
    <property type="entry name" value="GOOD FOR FULL DBP5 ACTIVITY PROTEIN 2"/>
    <property type="match status" value="1"/>
</dbReference>
<dbReference type="InterPro" id="IPR048519">
    <property type="entry name" value="Gfd2/YDR514C-like_C"/>
</dbReference>
<keyword evidence="4" id="KW-1185">Reference proteome</keyword>
<sequence length="345" mass="38446">MSDSTTSPPSDSNGPKTPPPPPPGMAQLKVYLHSPGITDAMILRHLLGRERLPDAPPSADNMIVIGFDTESWVLDSEKLTEIGFCIFDSRDLRQIKEAGPHGQNLLKGMYWYHVHTNRFGTTRFLTIPETKDMLTECFGWEIDPSRPELGNCPVVVLGHALHNDLPKLHEHVGFDHRQLGTVVKQIDTQNLAASTGHWSGQPVGLRRLVQNIIGFEYRDEHTACNDIGMTVISAVQMVLPAELKTNQPKTLQEVVDSIEAWSQGSPWSNGSATYCLQCNTRGHMKKRCRASINSCEHCSSSGVESRMQAAPYHESHKCITWMKEMAKDDRARLAMVAREALSINE</sequence>
<dbReference type="PANTHER" id="PTHR28083:SF1">
    <property type="entry name" value="GOOD FOR FULL DBP5 ACTIVITY PROTEIN 2"/>
    <property type="match status" value="1"/>
</dbReference>
<name>A0ABR3QXI7_9PLEO</name>
<protein>
    <recommendedName>
        <fullName evidence="2">Gfd2/YDR514C-like C-terminal domain-containing protein</fullName>
    </recommendedName>
</protein>
<evidence type="ECO:0000313" key="3">
    <source>
        <dbReference type="EMBL" id="KAL1596874.1"/>
    </source>
</evidence>
<gene>
    <name evidence="3" type="ORF">SLS59_007615</name>
</gene>
<organism evidence="3 4">
    <name type="scientific">Nothophoma quercina</name>
    <dbReference type="NCBI Taxonomy" id="749835"/>
    <lineage>
        <taxon>Eukaryota</taxon>
        <taxon>Fungi</taxon>
        <taxon>Dikarya</taxon>
        <taxon>Ascomycota</taxon>
        <taxon>Pezizomycotina</taxon>
        <taxon>Dothideomycetes</taxon>
        <taxon>Pleosporomycetidae</taxon>
        <taxon>Pleosporales</taxon>
        <taxon>Pleosporineae</taxon>
        <taxon>Didymellaceae</taxon>
        <taxon>Nothophoma</taxon>
    </lineage>
</organism>
<feature type="compositionally biased region" description="Low complexity" evidence="1">
    <location>
        <begin position="1"/>
        <end position="15"/>
    </location>
</feature>
<dbReference type="Pfam" id="PF21762">
    <property type="entry name" value="DEDDh_C"/>
    <property type="match status" value="1"/>
</dbReference>
<dbReference type="InterPro" id="IPR040151">
    <property type="entry name" value="Gfd2/YDR514C-like"/>
</dbReference>
<evidence type="ECO:0000313" key="4">
    <source>
        <dbReference type="Proteomes" id="UP001521222"/>
    </source>
</evidence>
<evidence type="ECO:0000256" key="1">
    <source>
        <dbReference type="SAM" id="MobiDB-lite"/>
    </source>
</evidence>
<feature type="region of interest" description="Disordered" evidence="1">
    <location>
        <begin position="1"/>
        <end position="24"/>
    </location>
</feature>
<dbReference type="EMBL" id="JAKIXB020000027">
    <property type="protein sequence ID" value="KAL1596874.1"/>
    <property type="molecule type" value="Genomic_DNA"/>
</dbReference>
<dbReference type="Proteomes" id="UP001521222">
    <property type="component" value="Unassembled WGS sequence"/>
</dbReference>
<proteinExistence type="predicted"/>
<reference evidence="3 4" key="1">
    <citation type="submission" date="2024-02" db="EMBL/GenBank/DDBJ databases">
        <title>De novo assembly and annotation of 12 fungi associated with fruit tree decline syndrome in Ontario, Canada.</title>
        <authorList>
            <person name="Sulman M."/>
            <person name="Ellouze W."/>
            <person name="Ilyukhin E."/>
        </authorList>
    </citation>
    <scope>NUCLEOTIDE SEQUENCE [LARGE SCALE GENOMIC DNA]</scope>
    <source>
        <strain evidence="3 4">M97-236</strain>
    </source>
</reference>
<comment type="caution">
    <text evidence="3">The sequence shown here is derived from an EMBL/GenBank/DDBJ whole genome shotgun (WGS) entry which is preliminary data.</text>
</comment>